<comment type="caution">
    <text evidence="12">The sequence shown here is derived from an EMBL/GenBank/DDBJ whole genome shotgun (WGS) entry which is preliminary data.</text>
</comment>
<evidence type="ECO:0000256" key="9">
    <source>
        <dbReference type="ARBA" id="ARBA00023004"/>
    </source>
</evidence>
<evidence type="ECO:0000256" key="8">
    <source>
        <dbReference type="ARBA" id="ARBA00023002"/>
    </source>
</evidence>
<dbReference type="PANTHER" id="PTHR47953">
    <property type="entry name" value="OS08G0105600 PROTEIN"/>
    <property type="match status" value="1"/>
</dbReference>
<keyword evidence="4" id="KW-0349">Heme</keyword>
<keyword evidence="10" id="KW-0503">Monooxygenase</keyword>
<keyword evidence="6" id="KW-0479">Metal-binding</keyword>
<keyword evidence="7" id="KW-1133">Transmembrane helix</keyword>
<dbReference type="GO" id="GO:0016020">
    <property type="term" value="C:membrane"/>
    <property type="evidence" value="ECO:0007669"/>
    <property type="project" value="UniProtKB-SubCell"/>
</dbReference>
<keyword evidence="8" id="KW-0560">Oxidoreductase</keyword>
<sequence length="113" mass="12744">MMKTHNVNFAHRSSLLATSFNESENFIFAPYGDSLEEFTLRNCSMLGEFNPSNRFGRKRCPIFSAFGKKCKKQEDFIAVVKEGIKISGGFSVSEVFPSQKWLHGISGLLPMLE</sequence>
<evidence type="ECO:0000256" key="11">
    <source>
        <dbReference type="ARBA" id="ARBA00023136"/>
    </source>
</evidence>
<evidence type="ECO:0000256" key="6">
    <source>
        <dbReference type="ARBA" id="ARBA00022723"/>
    </source>
</evidence>
<dbReference type="GO" id="GO:0046872">
    <property type="term" value="F:metal ion binding"/>
    <property type="evidence" value="ECO:0007669"/>
    <property type="project" value="UniProtKB-KW"/>
</dbReference>
<keyword evidence="11" id="KW-0472">Membrane</keyword>
<evidence type="ECO:0000256" key="4">
    <source>
        <dbReference type="ARBA" id="ARBA00022617"/>
    </source>
</evidence>
<dbReference type="AlphaFoldDB" id="A0AA88CTN4"/>
<keyword evidence="9" id="KW-0408">Iron</keyword>
<evidence type="ECO:0000313" key="12">
    <source>
        <dbReference type="EMBL" id="GMN29771.1"/>
    </source>
</evidence>
<comment type="similarity">
    <text evidence="3">Belongs to the cytochrome P450 family.</text>
</comment>
<evidence type="ECO:0000256" key="5">
    <source>
        <dbReference type="ARBA" id="ARBA00022692"/>
    </source>
</evidence>
<dbReference type="PANTHER" id="PTHR47953:SF19">
    <property type="entry name" value="OS06G0641600 PROTEIN"/>
    <property type="match status" value="1"/>
</dbReference>
<dbReference type="EMBL" id="BTGU01005760">
    <property type="protein sequence ID" value="GMN29771.1"/>
    <property type="molecule type" value="Genomic_DNA"/>
</dbReference>
<evidence type="ECO:0000256" key="1">
    <source>
        <dbReference type="ARBA" id="ARBA00001971"/>
    </source>
</evidence>
<comment type="subcellular location">
    <subcellularLocation>
        <location evidence="2">Membrane</location>
        <topology evidence="2">Single-pass membrane protein</topology>
    </subcellularLocation>
</comment>
<accession>A0AA88CTN4</accession>
<proteinExistence type="inferred from homology"/>
<keyword evidence="13" id="KW-1185">Reference proteome</keyword>
<dbReference type="InterPro" id="IPR052306">
    <property type="entry name" value="CYP450_71D"/>
</dbReference>
<dbReference type="Gramene" id="FCD_00035954-RA">
    <property type="protein sequence ID" value="FCD_00035954-RA:cds"/>
    <property type="gene ID" value="FCD_00035954"/>
</dbReference>
<evidence type="ECO:0000313" key="13">
    <source>
        <dbReference type="Proteomes" id="UP001187192"/>
    </source>
</evidence>
<evidence type="ECO:0000256" key="7">
    <source>
        <dbReference type="ARBA" id="ARBA00022989"/>
    </source>
</evidence>
<comment type="cofactor">
    <cofactor evidence="1">
        <name>heme</name>
        <dbReference type="ChEBI" id="CHEBI:30413"/>
    </cofactor>
</comment>
<evidence type="ECO:0000256" key="3">
    <source>
        <dbReference type="ARBA" id="ARBA00010617"/>
    </source>
</evidence>
<protein>
    <submittedName>
        <fullName evidence="12">Uncharacterized protein</fullName>
    </submittedName>
</protein>
<dbReference type="Proteomes" id="UP001187192">
    <property type="component" value="Unassembled WGS sequence"/>
</dbReference>
<evidence type="ECO:0000256" key="10">
    <source>
        <dbReference type="ARBA" id="ARBA00023033"/>
    </source>
</evidence>
<evidence type="ECO:0000256" key="2">
    <source>
        <dbReference type="ARBA" id="ARBA00004167"/>
    </source>
</evidence>
<organism evidence="12 13">
    <name type="scientific">Ficus carica</name>
    <name type="common">Common fig</name>
    <dbReference type="NCBI Taxonomy" id="3494"/>
    <lineage>
        <taxon>Eukaryota</taxon>
        <taxon>Viridiplantae</taxon>
        <taxon>Streptophyta</taxon>
        <taxon>Embryophyta</taxon>
        <taxon>Tracheophyta</taxon>
        <taxon>Spermatophyta</taxon>
        <taxon>Magnoliopsida</taxon>
        <taxon>eudicotyledons</taxon>
        <taxon>Gunneridae</taxon>
        <taxon>Pentapetalae</taxon>
        <taxon>rosids</taxon>
        <taxon>fabids</taxon>
        <taxon>Rosales</taxon>
        <taxon>Moraceae</taxon>
        <taxon>Ficeae</taxon>
        <taxon>Ficus</taxon>
    </lineage>
</organism>
<reference evidence="12" key="1">
    <citation type="submission" date="2023-07" db="EMBL/GenBank/DDBJ databases">
        <title>draft genome sequence of fig (Ficus carica).</title>
        <authorList>
            <person name="Takahashi T."/>
            <person name="Nishimura K."/>
        </authorList>
    </citation>
    <scope>NUCLEOTIDE SEQUENCE</scope>
</reference>
<dbReference type="GO" id="GO:0004497">
    <property type="term" value="F:monooxygenase activity"/>
    <property type="evidence" value="ECO:0007669"/>
    <property type="project" value="UniProtKB-KW"/>
</dbReference>
<name>A0AA88CTN4_FICCA</name>
<gene>
    <name evidence="12" type="ORF">TIFTF001_047959</name>
</gene>
<keyword evidence="5" id="KW-0812">Transmembrane</keyword>